<dbReference type="PANTHER" id="PTHR20889">
    <property type="entry name" value="PHOSPHATASE, ORPHAN 1, 2"/>
    <property type="match status" value="1"/>
</dbReference>
<dbReference type="Gene3D" id="3.40.50.1000">
    <property type="entry name" value="HAD superfamily/HAD-like"/>
    <property type="match status" value="1"/>
</dbReference>
<evidence type="ECO:0000256" key="1">
    <source>
        <dbReference type="ARBA" id="ARBA00001946"/>
    </source>
</evidence>
<feature type="active site" description="Nucleophile" evidence="5">
    <location>
        <position position="16"/>
    </location>
</feature>
<gene>
    <name evidence="8" type="ORF">EVOR1521_LOCUS17320</name>
</gene>
<dbReference type="InterPro" id="IPR036412">
    <property type="entry name" value="HAD-like_sf"/>
</dbReference>
<evidence type="ECO:0000256" key="6">
    <source>
        <dbReference type="PIRSR" id="PIRSR031051-2"/>
    </source>
</evidence>
<dbReference type="NCBIfam" id="TIGR01488">
    <property type="entry name" value="HAD-SF-IB"/>
    <property type="match status" value="1"/>
</dbReference>
<evidence type="ECO:0000256" key="7">
    <source>
        <dbReference type="PIRSR" id="PIRSR031051-3"/>
    </source>
</evidence>
<proteinExistence type="predicted"/>
<evidence type="ECO:0000256" key="2">
    <source>
        <dbReference type="ARBA" id="ARBA00022723"/>
    </source>
</evidence>
<comment type="caution">
    <text evidence="8">The sequence shown here is derived from an EMBL/GenBank/DDBJ whole genome shotgun (WGS) entry which is preliminary data.</text>
</comment>
<dbReference type="EMBL" id="CAUJNA010002271">
    <property type="protein sequence ID" value="CAJ1392158.1"/>
    <property type="molecule type" value="Genomic_DNA"/>
</dbReference>
<evidence type="ECO:0000313" key="8">
    <source>
        <dbReference type="EMBL" id="CAJ1392158.1"/>
    </source>
</evidence>
<feature type="binding site" evidence="6">
    <location>
        <position position="102"/>
    </location>
    <ligand>
        <name>substrate</name>
    </ligand>
</feature>
<feature type="binding site" evidence="7">
    <location>
        <position position="16"/>
    </location>
    <ligand>
        <name>Mg(2+)</name>
        <dbReference type="ChEBI" id="CHEBI:18420"/>
    </ligand>
</feature>
<dbReference type="AlphaFoldDB" id="A0AA36ISZ6"/>
<protein>
    <submittedName>
        <fullName evidence="8">Uncharacterized protein</fullName>
    </submittedName>
</protein>
<sequence>MEEPPREPGGTLLIWDYDWSLINANSDTYVVEVLRPELMARFSSRTTGWTELMDSQVKELFARGVTRSELEAVVAQVPVLPGCLQAVAVANAAQARQVVLSDANTIFIEAFLKKEGLRRCFSDIISNKAEFDGEGRLHIKPFHAEPPGCALCPSNLCKGQVLRQLLDREGPSRICYVGDGSGDFCPACQLRPEDLLLCRAPPSPPLKRFGLLDRLTDPPSASQVVAKVVKWHTGASEPLDSSPDAA</sequence>
<dbReference type="PANTHER" id="PTHR20889:SF12">
    <property type="entry name" value="LP01149P"/>
    <property type="match status" value="1"/>
</dbReference>
<keyword evidence="2 7" id="KW-0479">Metal-binding</keyword>
<feature type="active site" description="Proton donor" evidence="5">
    <location>
        <position position="18"/>
    </location>
</feature>
<evidence type="ECO:0000256" key="4">
    <source>
        <dbReference type="ARBA" id="ARBA00022842"/>
    </source>
</evidence>
<feature type="binding site" evidence="7">
    <location>
        <position position="179"/>
    </location>
    <ligand>
        <name>Mg(2+)</name>
        <dbReference type="ChEBI" id="CHEBI:18420"/>
    </ligand>
</feature>
<dbReference type="InterPro" id="IPR006384">
    <property type="entry name" value="HAD_hydro_PyrdxlP_Pase-like"/>
</dbReference>
<dbReference type="Pfam" id="PF06888">
    <property type="entry name" value="Put_Phosphatase"/>
    <property type="match status" value="1"/>
</dbReference>
<dbReference type="Proteomes" id="UP001178507">
    <property type="component" value="Unassembled WGS sequence"/>
</dbReference>
<feature type="binding site" evidence="7">
    <location>
        <position position="18"/>
    </location>
    <ligand>
        <name>Mg(2+)</name>
        <dbReference type="ChEBI" id="CHEBI:18420"/>
    </ligand>
</feature>
<feature type="binding site" evidence="6">
    <location>
        <position position="27"/>
    </location>
    <ligand>
        <name>substrate</name>
    </ligand>
</feature>
<reference evidence="8" key="1">
    <citation type="submission" date="2023-08" db="EMBL/GenBank/DDBJ databases">
        <authorList>
            <person name="Chen Y."/>
            <person name="Shah S."/>
            <person name="Dougan E. K."/>
            <person name="Thang M."/>
            <person name="Chan C."/>
        </authorList>
    </citation>
    <scope>NUCLEOTIDE SEQUENCE</scope>
</reference>
<evidence type="ECO:0000256" key="5">
    <source>
        <dbReference type="PIRSR" id="PIRSR031051-1"/>
    </source>
</evidence>
<keyword evidence="3" id="KW-0378">Hydrolase</keyword>
<evidence type="ECO:0000313" key="9">
    <source>
        <dbReference type="Proteomes" id="UP001178507"/>
    </source>
</evidence>
<dbReference type="NCBIfam" id="TIGR01489">
    <property type="entry name" value="DKMTPPase-SF"/>
    <property type="match status" value="1"/>
</dbReference>
<organism evidence="8 9">
    <name type="scientific">Effrenium voratum</name>
    <dbReference type="NCBI Taxonomy" id="2562239"/>
    <lineage>
        <taxon>Eukaryota</taxon>
        <taxon>Sar</taxon>
        <taxon>Alveolata</taxon>
        <taxon>Dinophyceae</taxon>
        <taxon>Suessiales</taxon>
        <taxon>Symbiodiniaceae</taxon>
        <taxon>Effrenium</taxon>
    </lineage>
</organism>
<dbReference type="SUPFAM" id="SSF56784">
    <property type="entry name" value="HAD-like"/>
    <property type="match status" value="1"/>
</dbReference>
<dbReference type="InterPro" id="IPR023214">
    <property type="entry name" value="HAD_sf"/>
</dbReference>
<keyword evidence="9" id="KW-1185">Reference proteome</keyword>
<evidence type="ECO:0000256" key="3">
    <source>
        <dbReference type="ARBA" id="ARBA00022801"/>
    </source>
</evidence>
<accession>A0AA36ISZ6</accession>
<name>A0AA36ISZ6_9DINO</name>
<dbReference type="InterPro" id="IPR016965">
    <property type="entry name" value="Pase_PHOSPHO-typ"/>
</dbReference>
<comment type="cofactor">
    <cofactor evidence="1 7">
        <name>Mg(2+)</name>
        <dbReference type="ChEBI" id="CHEBI:18420"/>
    </cofactor>
</comment>
<dbReference type="PIRSF" id="PIRSF031051">
    <property type="entry name" value="PyrdxlP_Pase_PHOSPHO2"/>
    <property type="match status" value="1"/>
</dbReference>
<dbReference type="GO" id="GO:0046872">
    <property type="term" value="F:metal ion binding"/>
    <property type="evidence" value="ECO:0007669"/>
    <property type="project" value="UniProtKB-KW"/>
</dbReference>
<keyword evidence="4 7" id="KW-0460">Magnesium</keyword>
<dbReference type="GO" id="GO:0016791">
    <property type="term" value="F:phosphatase activity"/>
    <property type="evidence" value="ECO:0007669"/>
    <property type="project" value="InterPro"/>
</dbReference>